<dbReference type="PANTHER" id="PTHR43986">
    <property type="entry name" value="ELONGATION FACTOR 1-GAMMA"/>
    <property type="match status" value="1"/>
</dbReference>
<dbReference type="FunCoup" id="A8BFR0">
    <property type="interactions" value="310"/>
</dbReference>
<dbReference type="InterPro" id="IPR010987">
    <property type="entry name" value="Glutathione-S-Trfase_C-like"/>
</dbReference>
<dbReference type="OMA" id="TQYFSWT"/>
<dbReference type="RefSeq" id="XP_001707321.1">
    <property type="nucleotide sequence ID" value="XM_001707269.1"/>
</dbReference>
<name>A8BFR0_GIAIC</name>
<dbReference type="Gene3D" id="1.20.1050.10">
    <property type="match status" value="1"/>
</dbReference>
<dbReference type="GO" id="GO:0005634">
    <property type="term" value="C:nucleus"/>
    <property type="evidence" value="ECO:0000318"/>
    <property type="project" value="GO_Central"/>
</dbReference>
<dbReference type="SUPFAM" id="SSF47616">
    <property type="entry name" value="GST C-terminal domain-like"/>
    <property type="match status" value="1"/>
</dbReference>
<dbReference type="InterPro" id="IPR053836">
    <property type="entry name" value="Arc1-like_N"/>
</dbReference>
<feature type="compositionally biased region" description="Basic and acidic residues" evidence="1">
    <location>
        <begin position="216"/>
        <end position="225"/>
    </location>
</feature>
<keyword evidence="2" id="KW-0648">Protein biosynthesis</keyword>
<dbReference type="GeneID" id="5700220"/>
<comment type="caution">
    <text evidence="2">The sequence shown here is derived from an EMBL/GenBank/DDBJ whole genome shotgun (WGS) entry which is preliminary data.</text>
</comment>
<dbReference type="GO" id="GO:0032991">
    <property type="term" value="C:protein-containing complex"/>
    <property type="evidence" value="ECO:0007669"/>
    <property type="project" value="UniProtKB-ARBA"/>
</dbReference>
<dbReference type="Gene3D" id="3.30.70.1010">
    <property type="entry name" value="Translation elongation factor EF1B, gamma chain, conserved domain"/>
    <property type="match status" value="1"/>
</dbReference>
<dbReference type="PROSITE" id="PS50040">
    <property type="entry name" value="EF1G_C"/>
    <property type="match status" value="1"/>
</dbReference>
<feature type="region of interest" description="Disordered" evidence="1">
    <location>
        <begin position="195"/>
        <end position="234"/>
    </location>
</feature>
<dbReference type="InterPro" id="IPR001662">
    <property type="entry name" value="EF1B_G_C"/>
</dbReference>
<dbReference type="EMBL" id="AACB03000002">
    <property type="protein sequence ID" value="KAE8303392.1"/>
    <property type="molecule type" value="Genomic_DNA"/>
</dbReference>
<dbReference type="GO" id="GO:0003746">
    <property type="term" value="F:translation elongation factor activity"/>
    <property type="evidence" value="ECO:0007669"/>
    <property type="project" value="UniProtKB-UniRule"/>
</dbReference>
<evidence type="ECO:0000313" key="2">
    <source>
        <dbReference type="EMBL" id="KAE8303392.1"/>
    </source>
</evidence>
<accession>A8BFR0</accession>
<evidence type="ECO:0000256" key="1">
    <source>
        <dbReference type="SAM" id="MobiDB-lite"/>
    </source>
</evidence>
<dbReference type="PANTHER" id="PTHR43986:SF1">
    <property type="entry name" value="ELONGATION FACTOR 1-GAMMA"/>
    <property type="match status" value="1"/>
</dbReference>
<dbReference type="InterPro" id="IPR036282">
    <property type="entry name" value="Glutathione-S-Trfase_C_sf"/>
</dbReference>
<dbReference type="SMART" id="SM01183">
    <property type="entry name" value="EF1G"/>
    <property type="match status" value="1"/>
</dbReference>
<dbReference type="VEuPathDB" id="GiardiaDB:GL50803_12102"/>
<dbReference type="Proteomes" id="UP000001548">
    <property type="component" value="Unassembled WGS sequence"/>
</dbReference>
<dbReference type="HOGENOM" id="CLU_685948_0_0_1"/>
<evidence type="ECO:0000313" key="3">
    <source>
        <dbReference type="Proteomes" id="UP000001548"/>
    </source>
</evidence>
<organism evidence="2 3">
    <name type="scientific">Giardia intestinalis (strain ATCC 50803 / WB clone C6)</name>
    <name type="common">Giardia lamblia</name>
    <dbReference type="NCBI Taxonomy" id="184922"/>
    <lineage>
        <taxon>Eukaryota</taxon>
        <taxon>Metamonada</taxon>
        <taxon>Diplomonadida</taxon>
        <taxon>Hexamitidae</taxon>
        <taxon>Giardiinae</taxon>
        <taxon>Giardia</taxon>
    </lineage>
</organism>
<protein>
    <submittedName>
        <fullName evidence="2">Elongation factor 1-gamma</fullName>
    </submittedName>
</protein>
<proteinExistence type="predicted"/>
<dbReference type="KEGG" id="gla:GL50803_0012102"/>
<keyword evidence="2" id="KW-0251">Elongation factor</keyword>
<dbReference type="SUPFAM" id="SSF89942">
    <property type="entry name" value="eEF1-gamma domain"/>
    <property type="match status" value="1"/>
</dbReference>
<reference evidence="2 3" key="1">
    <citation type="journal article" date="2007" name="Science">
        <title>Genomic minimalism in the early diverging intestinal parasite Giardia lamblia.</title>
        <authorList>
            <person name="Morrison H.G."/>
            <person name="McArthur A.G."/>
            <person name="Gillin F.D."/>
            <person name="Aley S.B."/>
            <person name="Adam R.D."/>
            <person name="Olsen G.J."/>
            <person name="Best A.A."/>
            <person name="Cande W.Z."/>
            <person name="Chen F."/>
            <person name="Cipriano M.J."/>
            <person name="Davids B.J."/>
            <person name="Dawson S.C."/>
            <person name="Elmendorf H.G."/>
            <person name="Hehl A.B."/>
            <person name="Holder M.E."/>
            <person name="Huse S.M."/>
            <person name="Kim U.U."/>
            <person name="Lasek-Nesselquist E."/>
            <person name="Manning G."/>
            <person name="Nigam A."/>
            <person name="Nixon J.E."/>
            <person name="Palm D."/>
            <person name="Passamaneck N.E."/>
            <person name="Prabhu A."/>
            <person name="Reich C.I."/>
            <person name="Reiner D.S."/>
            <person name="Samuelson J."/>
            <person name="Svard S.G."/>
            <person name="Sogin M.L."/>
        </authorList>
    </citation>
    <scope>NUCLEOTIDE SEQUENCE [LARGE SCALE GENOMIC DNA]</scope>
    <source>
        <strain evidence="2 3">WB C6</strain>
    </source>
</reference>
<sequence>MQITGSQCSTVGPRAFAAYLGCKFETAEKTPCGCNVPTLITKDFQVKQIAGMLKYLARKYGKVASLCGVTPEEEARVDQFVAAAARIQYLCAGLVATVYCPSNIPGYNAKAHARALEMVKQNLTCINNYFLTRTFLVTERPTIADFAMFGALVPVYGAVFTKEEVSAFVNLTRWLNTVQALSGVSSVVPKLNHASHSIPKSPEEAKALPPPGSCHDAGKKAKSEEDAQEAPAAPKKEDPYAALKFDMYAWKKHYKNLDWDNKEKWEPYFFEHYDPKEYSLWKCTYYDPSKLEEDWKVKNLITVWLQRLRGEKADRHTFGNVLVTGTDDKRINIIGVFLFPLDTVPAEITECGGSASFEFTKLDLDNEEDKKLLVDVWYWNEETDIVHNGQVYGKTIDGETWH</sequence>
<dbReference type="Pfam" id="PF00647">
    <property type="entry name" value="EF1G"/>
    <property type="match status" value="1"/>
</dbReference>
<dbReference type="GO" id="GO:0006414">
    <property type="term" value="P:translational elongation"/>
    <property type="evidence" value="ECO:0000318"/>
    <property type="project" value="GO_Central"/>
</dbReference>
<dbReference type="PROSITE" id="PS50405">
    <property type="entry name" value="GST_CTER"/>
    <property type="match status" value="1"/>
</dbReference>
<dbReference type="InterPro" id="IPR036433">
    <property type="entry name" value="EF1B_G_C_sf"/>
</dbReference>
<dbReference type="FunFam" id="1.20.1050.10:FF:000098">
    <property type="entry name" value="Protein Translation Elongation Factor 1B subunitbeta (EF-1Bb)/1-gamma"/>
    <property type="match status" value="1"/>
</dbReference>
<gene>
    <name evidence="2" type="ORF">GL50803_0012102</name>
</gene>
<keyword evidence="3" id="KW-1185">Reference proteome</keyword>
<dbReference type="GO" id="GO:0005737">
    <property type="term" value="C:cytoplasm"/>
    <property type="evidence" value="ECO:0000318"/>
    <property type="project" value="GO_Central"/>
</dbReference>
<dbReference type="STRING" id="184922.A8BFR0"/>
<dbReference type="InterPro" id="IPR050802">
    <property type="entry name" value="EF-GSTs"/>
</dbReference>
<dbReference type="AlphaFoldDB" id="A8BFR0"/>
<dbReference type="Pfam" id="PF21972">
    <property type="entry name" value="Arc1p_N_like"/>
    <property type="match status" value="1"/>
</dbReference>